<sequence>MLSQKQQQQYKQSNKTILERPQLIKGAWGSERKSLIQKQKQPDDFQKQMENIFLQSIKIINLAIIMVLPKVNMFVGICALSFQAFVLYPWHNVILEQVESLDKNVRILEVMQQQLVKEAEQLQKLNPI</sequence>
<dbReference type="OrthoDB" id="9992270at2759"/>
<dbReference type="PANTHER" id="PTHR40135:SF1">
    <property type="entry name" value="MITOCHONDRIAL PHOSPHATE CARRIER PROTEIN"/>
    <property type="match status" value="1"/>
</dbReference>
<evidence type="ECO:0008006" key="4">
    <source>
        <dbReference type="Google" id="ProtNLM"/>
    </source>
</evidence>
<keyword evidence="1" id="KW-1133">Transmembrane helix</keyword>
<reference evidence="2 3" key="1">
    <citation type="journal article" date="2006" name="Nature">
        <title>Global trends of whole-genome duplications revealed by the ciliate Paramecium tetraurelia.</title>
        <authorList>
            <consortium name="Genoscope"/>
            <person name="Aury J.-M."/>
            <person name="Jaillon O."/>
            <person name="Duret L."/>
            <person name="Noel B."/>
            <person name="Jubin C."/>
            <person name="Porcel B.M."/>
            <person name="Segurens B."/>
            <person name="Daubin V."/>
            <person name="Anthouard V."/>
            <person name="Aiach N."/>
            <person name="Arnaiz O."/>
            <person name="Billaut A."/>
            <person name="Beisson J."/>
            <person name="Blanc I."/>
            <person name="Bouhouche K."/>
            <person name="Camara F."/>
            <person name="Duharcourt S."/>
            <person name="Guigo R."/>
            <person name="Gogendeau D."/>
            <person name="Katinka M."/>
            <person name="Keller A.-M."/>
            <person name="Kissmehl R."/>
            <person name="Klotz C."/>
            <person name="Koll F."/>
            <person name="Le Moue A."/>
            <person name="Lepere C."/>
            <person name="Malinsky S."/>
            <person name="Nowacki M."/>
            <person name="Nowak J.K."/>
            <person name="Plattner H."/>
            <person name="Poulain J."/>
            <person name="Ruiz F."/>
            <person name="Serrano V."/>
            <person name="Zagulski M."/>
            <person name="Dessen P."/>
            <person name="Betermier M."/>
            <person name="Weissenbach J."/>
            <person name="Scarpelli C."/>
            <person name="Schachter V."/>
            <person name="Sperling L."/>
            <person name="Meyer E."/>
            <person name="Cohen J."/>
            <person name="Wincker P."/>
        </authorList>
    </citation>
    <scope>NUCLEOTIDE SEQUENCE [LARGE SCALE GENOMIC DNA]</scope>
    <source>
        <strain evidence="2 3">Stock d4-2</strain>
    </source>
</reference>
<evidence type="ECO:0000256" key="1">
    <source>
        <dbReference type="SAM" id="Phobius"/>
    </source>
</evidence>
<dbReference type="AlphaFoldDB" id="A0BYB1"/>
<feature type="transmembrane region" description="Helical" evidence="1">
    <location>
        <begin position="59"/>
        <end position="82"/>
    </location>
</feature>
<evidence type="ECO:0000313" key="2">
    <source>
        <dbReference type="EMBL" id="CAK63528.1"/>
    </source>
</evidence>
<organism evidence="2 3">
    <name type="scientific">Paramecium tetraurelia</name>
    <dbReference type="NCBI Taxonomy" id="5888"/>
    <lineage>
        <taxon>Eukaryota</taxon>
        <taxon>Sar</taxon>
        <taxon>Alveolata</taxon>
        <taxon>Ciliophora</taxon>
        <taxon>Intramacronucleata</taxon>
        <taxon>Oligohymenophorea</taxon>
        <taxon>Peniculida</taxon>
        <taxon>Parameciidae</taxon>
        <taxon>Paramecium</taxon>
    </lineage>
</organism>
<proteinExistence type="predicted"/>
<protein>
    <recommendedName>
        <fullName evidence="4">Transmembrane protein</fullName>
    </recommendedName>
</protein>
<dbReference type="GeneID" id="5016710"/>
<keyword evidence="1" id="KW-0472">Membrane</keyword>
<accession>A0BYB1</accession>
<dbReference type="InParanoid" id="A0BYB1"/>
<dbReference type="KEGG" id="ptm:GSPATT00033381001"/>
<name>A0BYB1_PARTE</name>
<dbReference type="PANTHER" id="PTHR40135">
    <property type="entry name" value="MITOCHONDRIAL PHOSPHATE CARRIER PROTEIN"/>
    <property type="match status" value="1"/>
</dbReference>
<keyword evidence="1" id="KW-0812">Transmembrane</keyword>
<dbReference type="RefSeq" id="XP_001430926.1">
    <property type="nucleotide sequence ID" value="XM_001430889.2"/>
</dbReference>
<dbReference type="HOGENOM" id="CLU_1963822_0_0_1"/>
<gene>
    <name evidence="2" type="ORF">GSPATT00033381001</name>
</gene>
<evidence type="ECO:0000313" key="3">
    <source>
        <dbReference type="Proteomes" id="UP000000600"/>
    </source>
</evidence>
<dbReference type="Proteomes" id="UP000000600">
    <property type="component" value="Unassembled WGS sequence"/>
</dbReference>
<keyword evidence="3" id="KW-1185">Reference proteome</keyword>
<dbReference type="EMBL" id="CT868026">
    <property type="protein sequence ID" value="CAK63528.1"/>
    <property type="molecule type" value="Genomic_DNA"/>
</dbReference>